<gene>
    <name evidence="1" type="ORF">ACD_78C00064G0003</name>
</gene>
<reference evidence="1" key="1">
    <citation type="journal article" date="2012" name="Science">
        <title>Fermentation, hydrogen, and sulfur metabolism in multiple uncultivated bacterial phyla.</title>
        <authorList>
            <person name="Wrighton K.C."/>
            <person name="Thomas B.C."/>
            <person name="Sharon I."/>
            <person name="Miller C.S."/>
            <person name="Castelle C.J."/>
            <person name="VerBerkmoes N.C."/>
            <person name="Wilkins M.J."/>
            <person name="Hettich R.L."/>
            <person name="Lipton M.S."/>
            <person name="Williams K.H."/>
            <person name="Long P.E."/>
            <person name="Banfield J.F."/>
        </authorList>
    </citation>
    <scope>NUCLEOTIDE SEQUENCE [LARGE SCALE GENOMIC DNA]</scope>
</reference>
<proteinExistence type="predicted"/>
<evidence type="ECO:0000313" key="1">
    <source>
        <dbReference type="EMBL" id="EKD30424.1"/>
    </source>
</evidence>
<comment type="caution">
    <text evidence="1">The sequence shown here is derived from an EMBL/GenBank/DDBJ whole genome shotgun (WGS) entry which is preliminary data.</text>
</comment>
<protein>
    <submittedName>
        <fullName evidence="1">Uncharacterized protein</fullName>
    </submittedName>
</protein>
<name>K1YYC3_9BACT</name>
<accession>K1YYC3</accession>
<dbReference type="EMBL" id="AMFJ01034064">
    <property type="protein sequence ID" value="EKD30424.1"/>
    <property type="molecule type" value="Genomic_DNA"/>
</dbReference>
<organism evidence="1">
    <name type="scientific">uncultured bacterium</name>
    <name type="common">gcode 4</name>
    <dbReference type="NCBI Taxonomy" id="1234023"/>
    <lineage>
        <taxon>Bacteria</taxon>
        <taxon>environmental samples</taxon>
    </lineage>
</organism>
<dbReference type="AlphaFoldDB" id="K1YYC3"/>
<sequence length="65" mass="6966">MVDSPERFGSGLYIELRIGSGGGFEVEKSIWGRGSDSDITGSIHCYPVCAGSVITEIEITSRSRV</sequence>